<dbReference type="EMBL" id="ML735274">
    <property type="protein sequence ID" value="KAE8388801.1"/>
    <property type="molecule type" value="Genomic_DNA"/>
</dbReference>
<proteinExistence type="inferred from homology"/>
<protein>
    <recommendedName>
        <fullName evidence="7">Tat pathway signal sequence</fullName>
    </recommendedName>
</protein>
<gene>
    <name evidence="4" type="ORF">BDV23DRAFT_185110</name>
    <name evidence="5" type="ORF">ETB97_006248</name>
</gene>
<evidence type="ECO:0000313" key="6">
    <source>
        <dbReference type="Proteomes" id="UP000541154"/>
    </source>
</evidence>
<dbReference type="AlphaFoldDB" id="A0A5N6FJ65"/>
<dbReference type="EMBL" id="SPNV01000276">
    <property type="protein sequence ID" value="KAF5857104.1"/>
    <property type="molecule type" value="Genomic_DNA"/>
</dbReference>
<evidence type="ECO:0000313" key="5">
    <source>
        <dbReference type="EMBL" id="KAF5857104.1"/>
    </source>
</evidence>
<dbReference type="PANTHER" id="PTHR33365:SF4">
    <property type="entry name" value="CYCLOCHLOROTINE BIOSYNTHESIS PROTEIN O"/>
    <property type="match status" value="1"/>
</dbReference>
<keyword evidence="6" id="KW-1185">Reference proteome</keyword>
<dbReference type="Pfam" id="PF11807">
    <property type="entry name" value="UstYa"/>
    <property type="match status" value="1"/>
</dbReference>
<reference evidence="4" key="2">
    <citation type="submission" date="2019-04" db="EMBL/GenBank/DDBJ databases">
        <title>Friends and foes A comparative genomics studyof 23 Aspergillus species from section Flavi.</title>
        <authorList>
            <consortium name="DOE Joint Genome Institute"/>
            <person name="Kjaerbolling I."/>
            <person name="Vesth T."/>
            <person name="Frisvad J.C."/>
            <person name="Nybo J.L."/>
            <person name="Theobald S."/>
            <person name="Kildgaard S."/>
            <person name="Isbrandt T."/>
            <person name="Kuo A."/>
            <person name="Sato A."/>
            <person name="Lyhne E.K."/>
            <person name="Kogle M.E."/>
            <person name="Wiebenga A."/>
            <person name="Kun R.S."/>
            <person name="Lubbers R.J."/>
            <person name="Makela M.R."/>
            <person name="Barry K."/>
            <person name="Chovatia M."/>
            <person name="Clum A."/>
            <person name="Daum C."/>
            <person name="Haridas S."/>
            <person name="He G."/>
            <person name="LaButti K."/>
            <person name="Lipzen A."/>
            <person name="Mondo S."/>
            <person name="Riley R."/>
            <person name="Salamov A."/>
            <person name="Simmons B.A."/>
            <person name="Magnuson J.K."/>
            <person name="Henrissat B."/>
            <person name="Mortensen U.H."/>
            <person name="Larsen T.O."/>
            <person name="Devries R.P."/>
            <person name="Grigoriev I.V."/>
            <person name="Machida M."/>
            <person name="Baker S.E."/>
            <person name="Andersen M.R."/>
        </authorList>
    </citation>
    <scope>NUCLEOTIDE SEQUENCE [LARGE SCALE GENOMIC DNA]</scope>
    <source>
        <strain evidence="4">IBT 14317</strain>
    </source>
</reference>
<evidence type="ECO:0008006" key="7">
    <source>
        <dbReference type="Google" id="ProtNLM"/>
    </source>
</evidence>
<organism evidence="4">
    <name type="scientific">Petromyces alliaceus</name>
    <name type="common">Aspergillus alliaceus</name>
    <dbReference type="NCBI Taxonomy" id="209559"/>
    <lineage>
        <taxon>Eukaryota</taxon>
        <taxon>Fungi</taxon>
        <taxon>Dikarya</taxon>
        <taxon>Ascomycota</taxon>
        <taxon>Pezizomycotina</taxon>
        <taxon>Eurotiomycetes</taxon>
        <taxon>Eurotiomycetidae</taxon>
        <taxon>Eurotiales</taxon>
        <taxon>Aspergillaceae</taxon>
        <taxon>Aspergillus</taxon>
        <taxon>Aspergillus subgen. Circumdati</taxon>
    </lineage>
</organism>
<reference evidence="5 6" key="1">
    <citation type="submission" date="2019-04" db="EMBL/GenBank/DDBJ databases">
        <title>Aspergillus burnettii sp. nov., novel species from soil in southeast Queensland.</title>
        <authorList>
            <person name="Gilchrist C.L.M."/>
            <person name="Pitt J.I."/>
            <person name="Lange L."/>
            <person name="Lacey H.J."/>
            <person name="Vuong D."/>
            <person name="Midgley D.J."/>
            <person name="Greenfield P."/>
            <person name="Bradbury M."/>
            <person name="Lacey E."/>
            <person name="Busk P.K."/>
            <person name="Pilgaard B."/>
            <person name="Chooi Y.H."/>
            <person name="Piggott A.M."/>
        </authorList>
    </citation>
    <scope>NUCLEOTIDE SEQUENCE [LARGE SCALE GENOMIC DNA]</scope>
    <source>
        <strain evidence="5 6">FRR 5400</strain>
    </source>
</reference>
<evidence type="ECO:0000256" key="3">
    <source>
        <dbReference type="SAM" id="Phobius"/>
    </source>
</evidence>
<accession>A0A5N6FJ65</accession>
<evidence type="ECO:0000256" key="2">
    <source>
        <dbReference type="ARBA" id="ARBA00035112"/>
    </source>
</evidence>
<evidence type="ECO:0000256" key="1">
    <source>
        <dbReference type="ARBA" id="ARBA00004685"/>
    </source>
</evidence>
<feature type="transmembrane region" description="Helical" evidence="3">
    <location>
        <begin position="49"/>
        <end position="68"/>
    </location>
</feature>
<keyword evidence="3" id="KW-0812">Transmembrane</keyword>
<keyword evidence="3" id="KW-1133">Transmembrane helix</keyword>
<name>A0A5N6FJ65_PETAA</name>
<dbReference type="Proteomes" id="UP000326877">
    <property type="component" value="Unassembled WGS sequence"/>
</dbReference>
<dbReference type="PANTHER" id="PTHR33365">
    <property type="entry name" value="YALI0B05434P"/>
    <property type="match status" value="1"/>
</dbReference>
<comment type="similarity">
    <text evidence="2">Belongs to the ustYa family.</text>
</comment>
<keyword evidence="3" id="KW-0472">Membrane</keyword>
<accession>A0A8H5ZZ58</accession>
<dbReference type="OrthoDB" id="3687641at2759"/>
<sequence>MKDLSLRALQDVKHAARTVFTRQQYAQVESKNSFTGQRRPPNHSLLARTIPWILHLILLFTAFGFLTWRYQTVATDKICTSRLSPYSPVIDAGVIRYKSHDVAGDFAQDSIYRGRPTNRTEAAWESIFASPGINIPHDKLPLLGKSPDVTWMRTPKDKGDGYVGFLEVFHQLHCLNMVRLSIHQKEYEEEFGYPPDQFDPEHAAVTATHVDHCLETLRLNLMCTGDVTPLMIEVDDTTYNGRRADFKIMHKCRNFWDIKAWVEMNKVVD</sequence>
<evidence type="ECO:0000313" key="4">
    <source>
        <dbReference type="EMBL" id="KAE8388801.1"/>
    </source>
</evidence>
<comment type="pathway">
    <text evidence="1">Mycotoxin biosynthesis.</text>
</comment>
<dbReference type="InterPro" id="IPR021765">
    <property type="entry name" value="UstYa-like"/>
</dbReference>
<dbReference type="GO" id="GO:0043386">
    <property type="term" value="P:mycotoxin biosynthetic process"/>
    <property type="evidence" value="ECO:0007669"/>
    <property type="project" value="InterPro"/>
</dbReference>
<accession>A0A5N7C3X0</accession>
<dbReference type="Proteomes" id="UP000541154">
    <property type="component" value="Unassembled WGS sequence"/>
</dbReference>